<dbReference type="SUPFAM" id="SSF50465">
    <property type="entry name" value="EF-Tu/eEF-1alpha/eIF2-gamma C-terminal domain"/>
    <property type="match status" value="1"/>
</dbReference>
<dbReference type="EMBL" id="PYFQ01000001">
    <property type="protein sequence ID" value="PSK41162.1"/>
    <property type="molecule type" value="Genomic_DNA"/>
</dbReference>
<organism evidence="14 15">
    <name type="scientific">Candidozyma pseudohaemuli</name>
    <dbReference type="NCBI Taxonomy" id="418784"/>
    <lineage>
        <taxon>Eukaryota</taxon>
        <taxon>Fungi</taxon>
        <taxon>Dikarya</taxon>
        <taxon>Ascomycota</taxon>
        <taxon>Saccharomycotina</taxon>
        <taxon>Pichiomycetes</taxon>
        <taxon>Metschnikowiaceae</taxon>
        <taxon>Candidozyma</taxon>
    </lineage>
</organism>
<keyword evidence="8" id="KW-0342">GTP-binding</keyword>
<name>A0A2P7YYX5_9ASCO</name>
<comment type="similarity">
    <text evidence="2">Belongs to the TRAFAC class translation factor GTPase superfamily. Classic translation factor GTPase family. EF-Tu/EF-1A subfamily.</text>
</comment>
<dbReference type="PRINTS" id="PR00315">
    <property type="entry name" value="ELONGATNFCT"/>
</dbReference>
<dbReference type="InterPro" id="IPR031157">
    <property type="entry name" value="G_TR_CS"/>
</dbReference>
<dbReference type="AlphaFoldDB" id="A0A2P7YYX5"/>
<dbReference type="InterPro" id="IPR015033">
    <property type="entry name" value="HBS1-like_N"/>
</dbReference>
<evidence type="ECO:0000256" key="9">
    <source>
        <dbReference type="ARBA" id="ARBA00049117"/>
    </source>
</evidence>
<dbReference type="GO" id="GO:0003924">
    <property type="term" value="F:GTPase activity"/>
    <property type="evidence" value="ECO:0007669"/>
    <property type="project" value="InterPro"/>
</dbReference>
<dbReference type="Pfam" id="PF22594">
    <property type="entry name" value="GTP-eEF1A_C"/>
    <property type="match status" value="1"/>
</dbReference>
<evidence type="ECO:0000256" key="12">
    <source>
        <dbReference type="SAM" id="MobiDB-lite"/>
    </source>
</evidence>
<evidence type="ECO:0000256" key="2">
    <source>
        <dbReference type="ARBA" id="ARBA00007249"/>
    </source>
</evidence>
<evidence type="ECO:0000259" key="13">
    <source>
        <dbReference type="PROSITE" id="PS51722"/>
    </source>
</evidence>
<keyword evidence="6" id="KW-0810">Translation regulation</keyword>
<protein>
    <recommendedName>
        <fullName evidence="11">Elongation factor 1 alpha-like protein</fullName>
    </recommendedName>
</protein>
<dbReference type="PANTHER" id="PTHR23115">
    <property type="entry name" value="TRANSLATION FACTOR"/>
    <property type="match status" value="1"/>
</dbReference>
<comment type="caution">
    <text evidence="14">The sequence shown here is derived from an EMBL/GenBank/DDBJ whole genome shotgun (WGS) entry which is preliminary data.</text>
</comment>
<keyword evidence="7" id="KW-0648">Protein biosynthesis</keyword>
<dbReference type="SUPFAM" id="SSF52540">
    <property type="entry name" value="P-loop containing nucleoside triphosphate hydrolases"/>
    <property type="match status" value="1"/>
</dbReference>
<feature type="compositionally biased region" description="Polar residues" evidence="12">
    <location>
        <begin position="125"/>
        <end position="140"/>
    </location>
</feature>
<evidence type="ECO:0000256" key="1">
    <source>
        <dbReference type="ARBA" id="ARBA00004496"/>
    </source>
</evidence>
<dbReference type="InterPro" id="IPR009000">
    <property type="entry name" value="Transl_B-barrel_sf"/>
</dbReference>
<dbReference type="GO" id="GO:1990533">
    <property type="term" value="C:Dom34-Hbs1 complex"/>
    <property type="evidence" value="ECO:0007669"/>
    <property type="project" value="UniProtKB-ARBA"/>
</dbReference>
<comment type="catalytic activity">
    <reaction evidence="9">
        <text>GTP + H2O = GDP + phosphate + H(+)</text>
        <dbReference type="Rhea" id="RHEA:19669"/>
        <dbReference type="ChEBI" id="CHEBI:15377"/>
        <dbReference type="ChEBI" id="CHEBI:15378"/>
        <dbReference type="ChEBI" id="CHEBI:37565"/>
        <dbReference type="ChEBI" id="CHEBI:43474"/>
        <dbReference type="ChEBI" id="CHEBI:58189"/>
    </reaction>
    <physiologicalReaction direction="left-to-right" evidence="9">
        <dbReference type="Rhea" id="RHEA:19670"/>
    </physiologicalReaction>
</comment>
<evidence type="ECO:0000256" key="3">
    <source>
        <dbReference type="ARBA" id="ARBA00022490"/>
    </source>
</evidence>
<dbReference type="Gene3D" id="3.40.50.300">
    <property type="entry name" value="P-loop containing nucleotide triphosphate hydrolases"/>
    <property type="match status" value="1"/>
</dbReference>
<dbReference type="InterPro" id="IPR027417">
    <property type="entry name" value="P-loop_NTPase"/>
</dbReference>
<dbReference type="GO" id="GO:0006412">
    <property type="term" value="P:translation"/>
    <property type="evidence" value="ECO:0007669"/>
    <property type="project" value="UniProtKB-KW"/>
</dbReference>
<dbReference type="CDD" id="cd01883">
    <property type="entry name" value="EF1_alpha"/>
    <property type="match status" value="1"/>
</dbReference>
<evidence type="ECO:0000256" key="11">
    <source>
        <dbReference type="ARBA" id="ARBA00074866"/>
    </source>
</evidence>
<keyword evidence="4" id="KW-0547">Nucleotide-binding</keyword>
<proteinExistence type="inferred from homology"/>
<dbReference type="GO" id="GO:0005525">
    <property type="term" value="F:GTP binding"/>
    <property type="evidence" value="ECO:0007669"/>
    <property type="project" value="UniProtKB-KW"/>
</dbReference>
<evidence type="ECO:0000256" key="7">
    <source>
        <dbReference type="ARBA" id="ARBA00022917"/>
    </source>
</evidence>
<keyword evidence="3" id="KW-0963">Cytoplasm</keyword>
<sequence length="786" mass="86748">MDIDDEILSEEEGFHEDALNNEDYDLLYELLPTVKEAIASYNDGIDELSIKEAIYYNYFELEPTLEDLKSRFPKKKGTFFPFSTVCAQQTGTPVFALQNLLIDSEEPKLSKLAMLAKKRKEAKSNENTTTEELPNRTPVSRTGGISKLAALAKARKAEKSAASNTTSTSFTPPDSGKPKLVRKTNLAGLALKQRARAKQEGRESPSSSTEPSIPKPTEEKTTQQQSFNFTLNADEIDLLLTPEQLVSVFLFGDDLESMGPCTKKRRHNTELFYAYTNSILTAKARSNFSSPSPDDVVLTAQKQAFDTDMSKLSIAEKDKKELSIDDKKIPTATKPFKSIDLAQELANNPSFSKPSKSFVIIGHVDAGKSTLVGRILYDVGAVESKTMMKLVREAEKSNKGSFALAWIMDQTLEERSRGVTIDICATNFETPDTRYTAIDAPGHKDFVPQMISGVSQADAALLVVDSINGEFEAGFMMNGQTKEHTLLAKNLGIDQIIVAVNKMDKESWDENRFKEIQHQLLEYLTSKEVGFRSESITFIPLSGLTGYNVVKNDHTVKELDWYQGPTLLEALSKIDNSDSKGVSVSSLEGDFNLAINDIFDATSSDFKVRGKINLGLIQPGQTVCFQPAEEYLQVQNVYVDDKPADVAIVGQSALLRFKTSQFRNKTIEDISIGDLVVSMDSPLKAVKHCTASVNMFNITKPLLVGTPFVMFRGNASVAARISKVKKINGVKKKKMHLVSNQIAEVEIEVIGDRSLPLAKFEDNKALGRVVMRREGATVGAGIVTDL</sequence>
<keyword evidence="15" id="KW-1185">Reference proteome</keyword>
<evidence type="ECO:0000313" key="15">
    <source>
        <dbReference type="Proteomes" id="UP000241107"/>
    </source>
</evidence>
<dbReference type="OrthoDB" id="342024at2759"/>
<dbReference type="PROSITE" id="PS00301">
    <property type="entry name" value="G_TR_1"/>
    <property type="match status" value="1"/>
</dbReference>
<dbReference type="FunFam" id="3.40.50.300:FF:000204">
    <property type="entry name" value="Translation elongation factor Tu"/>
    <property type="match status" value="1"/>
</dbReference>
<dbReference type="GO" id="GO:0005737">
    <property type="term" value="C:cytoplasm"/>
    <property type="evidence" value="ECO:0007669"/>
    <property type="project" value="UniProtKB-SubCell"/>
</dbReference>
<evidence type="ECO:0000256" key="5">
    <source>
        <dbReference type="ARBA" id="ARBA00022801"/>
    </source>
</evidence>
<evidence type="ECO:0000313" key="14">
    <source>
        <dbReference type="EMBL" id="PSK41162.1"/>
    </source>
</evidence>
<evidence type="ECO:0000256" key="4">
    <source>
        <dbReference type="ARBA" id="ARBA00022741"/>
    </source>
</evidence>
<comment type="subcellular location">
    <subcellularLocation>
        <location evidence="1">Cytoplasm</location>
    </subcellularLocation>
</comment>
<dbReference type="InterPro" id="IPR054696">
    <property type="entry name" value="GTP-eEF1A_C"/>
</dbReference>
<evidence type="ECO:0000256" key="8">
    <source>
        <dbReference type="ARBA" id="ARBA00023134"/>
    </source>
</evidence>
<feature type="domain" description="Tr-type G" evidence="13">
    <location>
        <begin position="353"/>
        <end position="580"/>
    </location>
</feature>
<dbReference type="Pfam" id="PF08938">
    <property type="entry name" value="HBS1_N"/>
    <property type="match status" value="1"/>
</dbReference>
<dbReference type="Gene3D" id="2.40.30.10">
    <property type="entry name" value="Translation factors"/>
    <property type="match status" value="2"/>
</dbReference>
<dbReference type="Pfam" id="PF00009">
    <property type="entry name" value="GTP_EFTU"/>
    <property type="match status" value="1"/>
</dbReference>
<dbReference type="InterPro" id="IPR009001">
    <property type="entry name" value="Transl_elong_EF1A/Init_IF2_C"/>
</dbReference>
<evidence type="ECO:0000256" key="10">
    <source>
        <dbReference type="ARBA" id="ARBA00063537"/>
    </source>
</evidence>
<dbReference type="InterPro" id="IPR000795">
    <property type="entry name" value="T_Tr_GTP-bd_dom"/>
</dbReference>
<dbReference type="VEuPathDB" id="FungiDB:C7M61_000835"/>
<feature type="region of interest" description="Disordered" evidence="12">
    <location>
        <begin position="192"/>
        <end position="223"/>
    </location>
</feature>
<keyword evidence="5" id="KW-0378">Hydrolase</keyword>
<gene>
    <name evidence="14" type="ORF">C7M61_000835</name>
</gene>
<dbReference type="GeneID" id="36564227"/>
<dbReference type="InterPro" id="IPR050100">
    <property type="entry name" value="TRAFAC_GTPase_members"/>
</dbReference>
<dbReference type="PROSITE" id="PS51722">
    <property type="entry name" value="G_TR_2"/>
    <property type="match status" value="1"/>
</dbReference>
<dbReference type="STRING" id="418784.A0A2P7YYX5"/>
<accession>A0A2P7YYX5</accession>
<feature type="region of interest" description="Disordered" evidence="12">
    <location>
        <begin position="156"/>
        <end position="180"/>
    </location>
</feature>
<dbReference type="RefSeq" id="XP_024715861.1">
    <property type="nucleotide sequence ID" value="XM_024856262.1"/>
</dbReference>
<feature type="compositionally biased region" description="Low complexity" evidence="12">
    <location>
        <begin position="160"/>
        <end position="171"/>
    </location>
</feature>
<dbReference type="Proteomes" id="UP000241107">
    <property type="component" value="Unassembled WGS sequence"/>
</dbReference>
<evidence type="ECO:0000256" key="6">
    <source>
        <dbReference type="ARBA" id="ARBA00022845"/>
    </source>
</evidence>
<dbReference type="GO" id="GO:0006417">
    <property type="term" value="P:regulation of translation"/>
    <property type="evidence" value="ECO:0007669"/>
    <property type="project" value="UniProtKB-KW"/>
</dbReference>
<feature type="region of interest" description="Disordered" evidence="12">
    <location>
        <begin position="119"/>
        <end position="144"/>
    </location>
</feature>
<dbReference type="SUPFAM" id="SSF50447">
    <property type="entry name" value="Translation proteins"/>
    <property type="match status" value="1"/>
</dbReference>
<comment type="subunit">
    <text evidence="10">Component of the Dom34-Hbs1 complex, also named Pelota-HBS1L complex, composed of dom34 and hbs1.</text>
</comment>
<reference evidence="14 15" key="1">
    <citation type="submission" date="2018-03" db="EMBL/GenBank/DDBJ databases">
        <title>Candida pseudohaemulonii genome assembly and annotation.</title>
        <authorList>
            <person name="Munoz J.F."/>
            <person name="Gade L.G."/>
            <person name="Chow N.A."/>
            <person name="Litvintseva A.P."/>
            <person name="Loparev V.N."/>
            <person name="Cuomo C.A."/>
        </authorList>
    </citation>
    <scope>NUCLEOTIDE SEQUENCE [LARGE SCALE GENOMIC DNA]</scope>
    <source>
        <strain evidence="14 15">B12108</strain>
    </source>
</reference>